<gene>
    <name evidence="4" type="ORF">OKIOD_LOCUS14827</name>
</gene>
<dbReference type="InterPro" id="IPR016197">
    <property type="entry name" value="Chromo-like_dom_sf"/>
</dbReference>
<dbReference type="InterPro" id="IPR017984">
    <property type="entry name" value="Chromo_dom_subgr"/>
</dbReference>
<dbReference type="InterPro" id="IPR000953">
    <property type="entry name" value="Chromo/chromo_shadow_dom"/>
</dbReference>
<dbReference type="PANTHER" id="PTHR22812">
    <property type="entry name" value="CHROMOBOX PROTEIN"/>
    <property type="match status" value="1"/>
</dbReference>
<evidence type="ECO:0000313" key="4">
    <source>
        <dbReference type="EMBL" id="CAG5111788.1"/>
    </source>
</evidence>
<dbReference type="SMART" id="SM00300">
    <property type="entry name" value="ChSh"/>
    <property type="match status" value="1"/>
</dbReference>
<organism evidence="4 5">
    <name type="scientific">Oikopleura dioica</name>
    <name type="common">Tunicate</name>
    <dbReference type="NCBI Taxonomy" id="34765"/>
    <lineage>
        <taxon>Eukaryota</taxon>
        <taxon>Metazoa</taxon>
        <taxon>Chordata</taxon>
        <taxon>Tunicata</taxon>
        <taxon>Appendicularia</taxon>
        <taxon>Copelata</taxon>
        <taxon>Oikopleuridae</taxon>
        <taxon>Oikopleura</taxon>
    </lineage>
</organism>
<comment type="subcellular location">
    <subcellularLocation>
        <location evidence="1">Nucleus</location>
    </subcellularLocation>
</comment>
<dbReference type="InterPro" id="IPR023779">
    <property type="entry name" value="Chromodomain_CS"/>
</dbReference>
<dbReference type="Pfam" id="PF01393">
    <property type="entry name" value="Chromo_shadow"/>
    <property type="match status" value="1"/>
</dbReference>
<dbReference type="CDD" id="cd00034">
    <property type="entry name" value="CSD"/>
    <property type="match status" value="1"/>
</dbReference>
<evidence type="ECO:0000259" key="3">
    <source>
        <dbReference type="PROSITE" id="PS50013"/>
    </source>
</evidence>
<sequence length="151" mass="18118">MDAGFESFEVEEIRDKRVTKRGSTEYLIKWKGYPEHEKTWEPPENLQCYSMISEFEEAHSKKEIRRFKRPKNPEDKDGFDFKYTAKRIMGVSHDDDGRILFLIRWITDKGEKDVSFVYASRANDHIPSLVIDFYESKLTWHKQYRVSKKKT</sequence>
<dbReference type="PROSITE" id="PS00598">
    <property type="entry name" value="CHROMO_1"/>
    <property type="match status" value="1"/>
</dbReference>
<keyword evidence="2" id="KW-0539">Nucleus</keyword>
<dbReference type="Gene3D" id="2.40.50.40">
    <property type="match status" value="2"/>
</dbReference>
<reference evidence="4 5" key="1">
    <citation type="submission" date="2021-04" db="EMBL/GenBank/DDBJ databases">
        <authorList>
            <person name="Bliznina A."/>
        </authorList>
    </citation>
    <scope>NUCLEOTIDE SEQUENCE [LARGE SCALE GENOMIC DNA]</scope>
</reference>
<accession>A0ABN7TB92</accession>
<dbReference type="InterPro" id="IPR051219">
    <property type="entry name" value="Heterochromatin_chromo-domain"/>
</dbReference>
<name>A0ABN7TB92_OIKDI</name>
<proteinExistence type="predicted"/>
<evidence type="ECO:0000256" key="2">
    <source>
        <dbReference type="ARBA" id="ARBA00023242"/>
    </source>
</evidence>
<dbReference type="PRINTS" id="PR00504">
    <property type="entry name" value="CHROMODOMAIN"/>
</dbReference>
<keyword evidence="5" id="KW-1185">Reference proteome</keyword>
<dbReference type="SUPFAM" id="SSF54160">
    <property type="entry name" value="Chromo domain-like"/>
    <property type="match status" value="2"/>
</dbReference>
<feature type="domain" description="Chromo" evidence="3">
    <location>
        <begin position="83"/>
        <end position="145"/>
    </location>
</feature>
<protein>
    <submittedName>
        <fullName evidence="4">Oidioi.mRNA.OKI2018_I69.chr2.g6062.t1.cds</fullName>
    </submittedName>
</protein>
<feature type="domain" description="Chromo" evidence="3">
    <location>
        <begin position="8"/>
        <end position="67"/>
    </location>
</feature>
<evidence type="ECO:0000313" key="5">
    <source>
        <dbReference type="Proteomes" id="UP001158576"/>
    </source>
</evidence>
<dbReference type="InterPro" id="IPR023780">
    <property type="entry name" value="Chromo_domain"/>
</dbReference>
<dbReference type="EMBL" id="OU015567">
    <property type="protein sequence ID" value="CAG5111788.1"/>
    <property type="molecule type" value="Genomic_DNA"/>
</dbReference>
<dbReference type="InterPro" id="IPR008251">
    <property type="entry name" value="Chromo_shadow_dom"/>
</dbReference>
<dbReference type="SMART" id="SM00298">
    <property type="entry name" value="CHROMO"/>
    <property type="match status" value="1"/>
</dbReference>
<dbReference type="Proteomes" id="UP001158576">
    <property type="component" value="Chromosome 2"/>
</dbReference>
<evidence type="ECO:0000256" key="1">
    <source>
        <dbReference type="ARBA" id="ARBA00004123"/>
    </source>
</evidence>
<dbReference type="Pfam" id="PF00385">
    <property type="entry name" value="Chromo"/>
    <property type="match status" value="1"/>
</dbReference>
<dbReference type="PROSITE" id="PS50013">
    <property type="entry name" value="CHROMO_2"/>
    <property type="match status" value="2"/>
</dbReference>